<keyword evidence="6" id="KW-1006">Bacterial flagellum protein export</keyword>
<evidence type="ECO:0000256" key="4">
    <source>
        <dbReference type="ARBA" id="ARBA00022795"/>
    </source>
</evidence>
<evidence type="ECO:0000256" key="6">
    <source>
        <dbReference type="ARBA" id="ARBA00023225"/>
    </source>
</evidence>
<dbReference type="Pfam" id="PF02108">
    <property type="entry name" value="FliH"/>
    <property type="match status" value="1"/>
</dbReference>
<dbReference type="EMBL" id="JBHLHV010000001">
    <property type="protein sequence ID" value="MFB8891475.1"/>
    <property type="molecule type" value="Genomic_DNA"/>
</dbReference>
<dbReference type="Proteomes" id="UP001589643">
    <property type="component" value="Unassembled WGS sequence"/>
</dbReference>
<keyword evidence="10" id="KW-1185">Reference proteome</keyword>
<evidence type="ECO:0000256" key="1">
    <source>
        <dbReference type="ARBA" id="ARBA00003041"/>
    </source>
</evidence>
<keyword evidence="4" id="KW-1005">Bacterial flagellum biogenesis</keyword>
<evidence type="ECO:0000256" key="3">
    <source>
        <dbReference type="ARBA" id="ARBA00022448"/>
    </source>
</evidence>
<accession>A0ABV5ENC9</accession>
<name>A0ABV5ENC9_9MICO</name>
<keyword evidence="3" id="KW-0813">Transport</keyword>
<feature type="compositionally biased region" description="Basic and acidic residues" evidence="7">
    <location>
        <begin position="45"/>
        <end position="62"/>
    </location>
</feature>
<comment type="function">
    <text evidence="1">Needed for flagellar regrowth and assembly.</text>
</comment>
<comment type="caution">
    <text evidence="9">The sequence shown here is derived from an EMBL/GenBank/DDBJ whole genome shotgun (WGS) entry which is preliminary data.</text>
</comment>
<dbReference type="RefSeq" id="WP_378715787.1">
    <property type="nucleotide sequence ID" value="NZ_JBHLHV010000001.1"/>
</dbReference>
<dbReference type="PANTHER" id="PTHR34982">
    <property type="entry name" value="YOP PROTEINS TRANSLOCATION PROTEIN L"/>
    <property type="match status" value="1"/>
</dbReference>
<reference evidence="9 10" key="1">
    <citation type="submission" date="2024-08" db="EMBL/GenBank/DDBJ databases">
        <title>Heavy metals resistant antinobacteria isolated from wastewater.</title>
        <authorList>
            <person name="Roman Ponce B."/>
            <person name="Blanco Mercado M.A."/>
            <person name="Avila Aldana I.N."/>
            <person name="Morales Arrieta S."/>
        </authorList>
    </citation>
    <scope>NUCLEOTIDE SEQUENCE [LARGE SCALE GENOMIC DNA]</scope>
    <source>
        <strain evidence="10">sma-1</strain>
    </source>
</reference>
<evidence type="ECO:0000256" key="5">
    <source>
        <dbReference type="ARBA" id="ARBA00022927"/>
    </source>
</evidence>
<evidence type="ECO:0000313" key="10">
    <source>
        <dbReference type="Proteomes" id="UP001589643"/>
    </source>
</evidence>
<evidence type="ECO:0000313" key="9">
    <source>
        <dbReference type="EMBL" id="MFB8891475.1"/>
    </source>
</evidence>
<evidence type="ECO:0000259" key="8">
    <source>
        <dbReference type="Pfam" id="PF02108"/>
    </source>
</evidence>
<dbReference type="InterPro" id="IPR051472">
    <property type="entry name" value="T3SS_Stator/FliH"/>
</dbReference>
<comment type="similarity">
    <text evidence="2">Belongs to the FliH family.</text>
</comment>
<dbReference type="PANTHER" id="PTHR34982:SF1">
    <property type="entry name" value="FLAGELLAR ASSEMBLY PROTEIN FLIH"/>
    <property type="match status" value="1"/>
</dbReference>
<dbReference type="InterPro" id="IPR018035">
    <property type="entry name" value="Flagellar_FliH/T3SS_HrpE"/>
</dbReference>
<sequence>MSSDAFTRLEIPRLSGPALTEERDRARARGHAAGYAEGMRQAAAHAEREAAERAEREQEADAAARARVSAALAALERASARFDARATELTAPVVAELHAMAIELAQAIVERELSDPVRAALTTAARVGNAVSDLEAAEAPVVRLSPADAAILTGAANAAESGTATLPRSVEVEVDPGLAPGDATIRLADGAIDLRIAAAFARARRALEESA</sequence>
<evidence type="ECO:0000256" key="2">
    <source>
        <dbReference type="ARBA" id="ARBA00006602"/>
    </source>
</evidence>
<keyword evidence="5" id="KW-0653">Protein transport</keyword>
<evidence type="ECO:0000256" key="7">
    <source>
        <dbReference type="SAM" id="MobiDB-lite"/>
    </source>
</evidence>
<gene>
    <name evidence="9" type="ORF">AB7P39_01320</name>
</gene>
<organism evidence="9 10">
    <name type="scientific">Microbacterium plantarum</name>
    <dbReference type="NCBI Taxonomy" id="1816425"/>
    <lineage>
        <taxon>Bacteria</taxon>
        <taxon>Bacillati</taxon>
        <taxon>Actinomycetota</taxon>
        <taxon>Actinomycetes</taxon>
        <taxon>Micrococcales</taxon>
        <taxon>Microbacteriaceae</taxon>
        <taxon>Microbacterium</taxon>
    </lineage>
</organism>
<feature type="compositionally biased region" description="Low complexity" evidence="7">
    <location>
        <begin position="31"/>
        <end position="44"/>
    </location>
</feature>
<feature type="region of interest" description="Disordered" evidence="7">
    <location>
        <begin position="1"/>
        <end position="62"/>
    </location>
</feature>
<proteinExistence type="inferred from homology"/>
<protein>
    <submittedName>
        <fullName evidence="9">FliH/SctL family protein</fullName>
    </submittedName>
</protein>
<feature type="domain" description="Flagellar assembly protein FliH/Type III secretion system HrpE" evidence="8">
    <location>
        <begin position="71"/>
        <end position="200"/>
    </location>
</feature>